<dbReference type="Proteomes" id="UP000252254">
    <property type="component" value="Unassembled WGS sequence"/>
</dbReference>
<organism evidence="2 3">
    <name type="scientific">Paraliobacillus ryukyuensis</name>
    <dbReference type="NCBI Taxonomy" id="200904"/>
    <lineage>
        <taxon>Bacteria</taxon>
        <taxon>Bacillati</taxon>
        <taxon>Bacillota</taxon>
        <taxon>Bacilli</taxon>
        <taxon>Bacillales</taxon>
        <taxon>Bacillaceae</taxon>
        <taxon>Paraliobacillus</taxon>
    </lineage>
</organism>
<dbReference type="OrthoDB" id="9811543at2"/>
<dbReference type="NCBIfam" id="TIGR02890">
    <property type="entry name" value="bacill_yteA"/>
    <property type="match status" value="1"/>
</dbReference>
<proteinExistence type="predicted"/>
<name>A0A366ECD4_9BACI</name>
<dbReference type="Gene3D" id="1.20.120.910">
    <property type="entry name" value="DksA, coiled-coil domain"/>
    <property type="match status" value="1"/>
</dbReference>
<evidence type="ECO:0000313" key="2">
    <source>
        <dbReference type="EMBL" id="RBO99725.1"/>
    </source>
</evidence>
<dbReference type="SUPFAM" id="SSF109635">
    <property type="entry name" value="DnaK suppressor protein DksA, alpha-hairpin domain"/>
    <property type="match status" value="1"/>
</dbReference>
<dbReference type="InterPro" id="IPR014240">
    <property type="entry name" value="YteA"/>
</dbReference>
<evidence type="ECO:0000313" key="3">
    <source>
        <dbReference type="Proteomes" id="UP000252254"/>
    </source>
</evidence>
<dbReference type="PANTHER" id="PTHR33823">
    <property type="entry name" value="RNA POLYMERASE-BINDING TRANSCRIPTION FACTOR DKSA-RELATED"/>
    <property type="match status" value="1"/>
</dbReference>
<accession>A0A366ECD4</accession>
<reference evidence="2 3" key="1">
    <citation type="submission" date="2018-06" db="EMBL/GenBank/DDBJ databases">
        <title>Genomic Encyclopedia of Type Strains, Phase IV (KMG-IV): sequencing the most valuable type-strain genomes for metagenomic binning, comparative biology and taxonomic classification.</title>
        <authorList>
            <person name="Goeker M."/>
        </authorList>
    </citation>
    <scope>NUCLEOTIDE SEQUENCE [LARGE SCALE GENOMIC DNA]</scope>
    <source>
        <strain evidence="2 3">DSM 15140</strain>
    </source>
</reference>
<dbReference type="RefSeq" id="WP_113867815.1">
    <property type="nucleotide sequence ID" value="NZ_BAABQN010000011.1"/>
</dbReference>
<dbReference type="InterPro" id="IPR037187">
    <property type="entry name" value="DnaK_N"/>
</dbReference>
<dbReference type="PANTHER" id="PTHR33823:SF4">
    <property type="entry name" value="GENERAL STRESS PROTEIN 16O"/>
    <property type="match status" value="1"/>
</dbReference>
<gene>
    <name evidence="2" type="ORF">DES48_10350</name>
</gene>
<evidence type="ECO:0000256" key="1">
    <source>
        <dbReference type="PROSITE-ProRule" id="PRU00510"/>
    </source>
</evidence>
<dbReference type="AlphaFoldDB" id="A0A366ECD4"/>
<dbReference type="PROSITE" id="PS51128">
    <property type="entry name" value="ZF_DKSA_2"/>
    <property type="match status" value="1"/>
</dbReference>
<protein>
    <submittedName>
        <fullName evidence="2">TraR/DksA family transcriptional regulator</fullName>
    </submittedName>
</protein>
<feature type="zinc finger region" description="dksA C4-type" evidence="1">
    <location>
        <begin position="92"/>
        <end position="116"/>
    </location>
</feature>
<sequence>MLTKQQINLLKDRLLRRKAEIQEHVHGHYGITEAQNNESVGELSNYDNHPGDTATELFEREKDIALNEHSEAELKAIDRALEAINQGTYGRCLVSHQEIPFERLEAVPTTLYAVEYAEDQVVERKRIAEQGILDSDISRDDNDDSTMFDAEDAWQRVSKYGSSETPSDFYNTEKTYQDMFFNSEELVGSVEELEGFLLSDQNGKFIGVNERHERYEDYLDENDINSIMYD</sequence>
<dbReference type="EMBL" id="QNRI01000003">
    <property type="protein sequence ID" value="RBO99725.1"/>
    <property type="molecule type" value="Genomic_DNA"/>
</dbReference>
<comment type="caution">
    <text evidence="2">The sequence shown here is derived from an EMBL/GenBank/DDBJ whole genome shotgun (WGS) entry which is preliminary data.</text>
</comment>
<dbReference type="STRING" id="200904.GCA_900168775_03305"/>
<keyword evidence="3" id="KW-1185">Reference proteome</keyword>